<evidence type="ECO:0000256" key="1">
    <source>
        <dbReference type="SAM" id="MobiDB-lite"/>
    </source>
</evidence>
<comment type="caution">
    <text evidence="3">The sequence shown here is derived from an EMBL/GenBank/DDBJ whole genome shotgun (WGS) entry which is preliminary data.</text>
</comment>
<keyword evidence="4" id="KW-1185">Reference proteome</keyword>
<accession>A0A7W7ALN7</accession>
<sequence>MLDTLDPTATRTGEPPRTATRVPIGRHATGTLDLDLDRLLAGRMLLQGGSGAGKSRTMRRIVEEAFDYVQTIIVDPEGEFGNLAAHIGATTLKAVEIASDGLTAAALRARRHRIALHLDLTDLDPEQRIVKASAFFAGLIGAPREDWTHTVLVAIDEGHLLAPHIAGSARDAETRRLGVATLTDLCARGRKRGIAPVIATQRLAKLSASVISELQNFLIGINVFDRDIARAADILGFGAREADRLRLLEPGEFYAFGPALTATPTLARIDPTITSHLGQTPALHGAADIEAAEAERLLDLDALREAPARRDTALAIRGTRALDTFLLDDAAPVAAAICLALRRIAPNATTATELARHLALDAEAVDAALDLLALLSAIDTMPRGTDRMARLHARLRARLGDVPVVGLS</sequence>
<dbReference type="RefSeq" id="WP_018250441.1">
    <property type="nucleotide sequence ID" value="NZ_JACHNY010000008.1"/>
</dbReference>
<gene>
    <name evidence="3" type="ORF">GGQ96_003334</name>
</gene>
<feature type="domain" description="Helicase HerA central" evidence="2">
    <location>
        <begin position="24"/>
        <end position="127"/>
    </location>
</feature>
<feature type="region of interest" description="Disordered" evidence="1">
    <location>
        <begin position="1"/>
        <end position="20"/>
    </location>
</feature>
<dbReference type="Gene3D" id="3.40.50.300">
    <property type="entry name" value="P-loop containing nucleotide triphosphate hydrolases"/>
    <property type="match status" value="1"/>
</dbReference>
<dbReference type="InterPro" id="IPR008571">
    <property type="entry name" value="HerA-like"/>
</dbReference>
<reference evidence="3 4" key="1">
    <citation type="submission" date="2020-08" db="EMBL/GenBank/DDBJ databases">
        <title>Genomic Encyclopedia of Type Strains, Phase IV (KMG-IV): sequencing the most valuable type-strain genomes for metagenomic binning, comparative biology and taxonomic classification.</title>
        <authorList>
            <person name="Goeker M."/>
        </authorList>
    </citation>
    <scope>NUCLEOTIDE SEQUENCE [LARGE SCALE GENOMIC DNA]</scope>
    <source>
        <strain evidence="3 4">DSM 15867</strain>
    </source>
</reference>
<organism evidence="3 4">
    <name type="scientific">Sphingomonas abaci</name>
    <dbReference type="NCBI Taxonomy" id="237611"/>
    <lineage>
        <taxon>Bacteria</taxon>
        <taxon>Pseudomonadati</taxon>
        <taxon>Pseudomonadota</taxon>
        <taxon>Alphaproteobacteria</taxon>
        <taxon>Sphingomonadales</taxon>
        <taxon>Sphingomonadaceae</taxon>
        <taxon>Sphingomonas</taxon>
    </lineage>
</organism>
<proteinExistence type="predicted"/>
<dbReference type="Proteomes" id="UP000574769">
    <property type="component" value="Unassembled WGS sequence"/>
</dbReference>
<evidence type="ECO:0000313" key="4">
    <source>
        <dbReference type="Proteomes" id="UP000574769"/>
    </source>
</evidence>
<protein>
    <recommendedName>
        <fullName evidence="2">Helicase HerA central domain-containing protein</fullName>
    </recommendedName>
</protein>
<dbReference type="EMBL" id="JACHNY010000008">
    <property type="protein sequence ID" value="MBB4619181.1"/>
    <property type="molecule type" value="Genomic_DNA"/>
</dbReference>
<evidence type="ECO:0000259" key="2">
    <source>
        <dbReference type="Pfam" id="PF01935"/>
    </source>
</evidence>
<dbReference type="InterPro" id="IPR002789">
    <property type="entry name" value="HerA_central"/>
</dbReference>
<dbReference type="Pfam" id="PF01935">
    <property type="entry name" value="DUF87"/>
    <property type="match status" value="1"/>
</dbReference>
<dbReference type="PANTHER" id="PTHR42957">
    <property type="entry name" value="HELICASE MJ1565-RELATED"/>
    <property type="match status" value="1"/>
</dbReference>
<dbReference type="InterPro" id="IPR027417">
    <property type="entry name" value="P-loop_NTPase"/>
</dbReference>
<name>A0A7W7ALN7_9SPHN</name>
<dbReference type="PANTHER" id="PTHR42957:SF2">
    <property type="entry name" value="HELICASE HERA CENTRAL DOMAIN-CONTAINING PROTEIN"/>
    <property type="match status" value="1"/>
</dbReference>
<evidence type="ECO:0000313" key="3">
    <source>
        <dbReference type="EMBL" id="MBB4619181.1"/>
    </source>
</evidence>
<dbReference type="SUPFAM" id="SSF52540">
    <property type="entry name" value="P-loop containing nucleoside triphosphate hydrolases"/>
    <property type="match status" value="1"/>
</dbReference>
<dbReference type="GeneID" id="93796296"/>
<dbReference type="AlphaFoldDB" id="A0A7W7ALN7"/>